<dbReference type="PANTHER" id="PTHR24056:SF400">
    <property type="entry name" value="KINASE, PUTATIVE-RELATED"/>
    <property type="match status" value="1"/>
</dbReference>
<dbReference type="eggNOG" id="KOG0593">
    <property type="taxonomic scope" value="Eukaryota"/>
</dbReference>
<evidence type="ECO:0000256" key="10">
    <source>
        <dbReference type="PROSITE-ProRule" id="PRU10141"/>
    </source>
</evidence>
<dbReference type="GO" id="GO:0005524">
    <property type="term" value="F:ATP binding"/>
    <property type="evidence" value="ECO:0007669"/>
    <property type="project" value="UniProtKB-UniRule"/>
</dbReference>
<sequence>MEKYENIEIVGEGSYGLVMKCKHRETGQVVAIKKFLATEEDVQIRKMAFREIRMLKKLRHENLVNMIEVFRRRKRLYLVFEYLDHTVLDELEENKNGIDWEKSRRYIFQILRGLDFCHNHKIMHRDVKPENVLVSPNGVIKLCDFGFARYITNESCTDYVATRWYRAPELLIGDSKYGREIDVWAAGCIYAEMVTGQPLFPGDSDIDQLYRITKILGPLYKSMNGSGKHILRHTKPDETVSLTRSTSLRNLFPTWSSVAIDFLTQCLRTDPTFRPKCLTLLQHPFFLQDNFADRFLSELQRLVVKESAINLLGTKRAESSSRICRSSIGRLT</sequence>
<evidence type="ECO:0000256" key="4">
    <source>
        <dbReference type="ARBA" id="ARBA00022679"/>
    </source>
</evidence>
<dbReference type="OMA" id="IHYCHEH"/>
<keyword evidence="15" id="KW-1185">Reference proteome</keyword>
<comment type="catalytic activity">
    <reaction evidence="9">
        <text>L-seryl-[protein] + ATP = O-phospho-L-seryl-[protein] + ADP + H(+)</text>
        <dbReference type="Rhea" id="RHEA:17989"/>
        <dbReference type="Rhea" id="RHEA-COMP:9863"/>
        <dbReference type="Rhea" id="RHEA-COMP:11604"/>
        <dbReference type="ChEBI" id="CHEBI:15378"/>
        <dbReference type="ChEBI" id="CHEBI:29999"/>
        <dbReference type="ChEBI" id="CHEBI:30616"/>
        <dbReference type="ChEBI" id="CHEBI:83421"/>
        <dbReference type="ChEBI" id="CHEBI:456216"/>
        <dbReference type="EC" id="2.7.11.22"/>
    </reaction>
</comment>
<dbReference type="PIRSF" id="PIRSF000654">
    <property type="entry name" value="Integrin-linked_kinase"/>
    <property type="match status" value="1"/>
</dbReference>
<protein>
    <recommendedName>
        <fullName evidence="2">cyclin-dependent kinase</fullName>
        <ecNumber evidence="2">2.7.11.22</ecNumber>
    </recommendedName>
</protein>
<evidence type="ECO:0000256" key="11">
    <source>
        <dbReference type="RuleBase" id="RU000304"/>
    </source>
</evidence>
<keyword evidence="4" id="KW-0808">Transferase</keyword>
<dbReference type="FunFam" id="3.30.200.20:FF:000049">
    <property type="entry name" value="cyclin-dependent kinase-like 1 isoform X1"/>
    <property type="match status" value="1"/>
</dbReference>
<dbReference type="GO" id="GO:0005634">
    <property type="term" value="C:nucleus"/>
    <property type="evidence" value="ECO:0007669"/>
    <property type="project" value="TreeGrafter"/>
</dbReference>
<dbReference type="EMBL" id="GL887486">
    <property type="protein sequence ID" value="EGI71114.1"/>
    <property type="molecule type" value="Genomic_DNA"/>
</dbReference>
<accession>F4W3V9</accession>
<dbReference type="PROSITE" id="PS00107">
    <property type="entry name" value="PROTEIN_KINASE_ATP"/>
    <property type="match status" value="1"/>
</dbReference>
<keyword evidence="6 13" id="KW-0418">Kinase</keyword>
<evidence type="ECO:0000313" key="13">
    <source>
        <dbReference type="EMBL" id="EGI71113.1"/>
    </source>
</evidence>
<dbReference type="InterPro" id="IPR011009">
    <property type="entry name" value="Kinase-like_dom_sf"/>
</dbReference>
<dbReference type="KEGG" id="aec:105146126"/>
<organism evidence="15">
    <name type="scientific">Acromyrmex echinatior</name>
    <name type="common">Panamanian leafcutter ant</name>
    <name type="synonym">Acromyrmex octospinosus echinatior</name>
    <dbReference type="NCBI Taxonomy" id="103372"/>
    <lineage>
        <taxon>Eukaryota</taxon>
        <taxon>Metazoa</taxon>
        <taxon>Ecdysozoa</taxon>
        <taxon>Arthropoda</taxon>
        <taxon>Hexapoda</taxon>
        <taxon>Insecta</taxon>
        <taxon>Pterygota</taxon>
        <taxon>Neoptera</taxon>
        <taxon>Endopterygota</taxon>
        <taxon>Hymenoptera</taxon>
        <taxon>Apocrita</taxon>
        <taxon>Aculeata</taxon>
        <taxon>Formicoidea</taxon>
        <taxon>Formicidae</taxon>
        <taxon>Myrmicinae</taxon>
        <taxon>Acromyrmex</taxon>
    </lineage>
</organism>
<feature type="domain" description="Protein kinase" evidence="12">
    <location>
        <begin position="4"/>
        <end position="286"/>
    </location>
</feature>
<dbReference type="OrthoDB" id="548217at2759"/>
<evidence type="ECO:0000256" key="6">
    <source>
        <dbReference type="ARBA" id="ARBA00022777"/>
    </source>
</evidence>
<dbReference type="GO" id="GO:0004693">
    <property type="term" value="F:cyclin-dependent protein serine/threonine kinase activity"/>
    <property type="evidence" value="ECO:0007669"/>
    <property type="project" value="UniProtKB-EC"/>
</dbReference>
<feature type="binding site" evidence="10">
    <location>
        <position position="34"/>
    </location>
    <ligand>
        <name>ATP</name>
        <dbReference type="ChEBI" id="CHEBI:30616"/>
    </ligand>
</feature>
<keyword evidence="7 10" id="KW-0067">ATP-binding</keyword>
<evidence type="ECO:0000313" key="14">
    <source>
        <dbReference type="EMBL" id="EGI71114.1"/>
    </source>
</evidence>
<dbReference type="PROSITE" id="PS00108">
    <property type="entry name" value="PROTEIN_KINASE_ST"/>
    <property type="match status" value="1"/>
</dbReference>
<evidence type="ECO:0000313" key="15">
    <source>
        <dbReference type="Proteomes" id="UP000007755"/>
    </source>
</evidence>
<evidence type="ECO:0000256" key="8">
    <source>
        <dbReference type="ARBA" id="ARBA00047811"/>
    </source>
</evidence>
<dbReference type="FunFam" id="1.10.510.10:FF:000624">
    <property type="entry name" value="Mitogen-activated protein kinase"/>
    <property type="match status" value="1"/>
</dbReference>
<dbReference type="Gene3D" id="3.30.200.20">
    <property type="entry name" value="Phosphorylase Kinase, domain 1"/>
    <property type="match status" value="1"/>
</dbReference>
<proteinExistence type="inferred from homology"/>
<gene>
    <name evidence="13" type="ORF">G5I_00059</name>
    <name evidence="14" type="ORF">G5I_00060</name>
</gene>
<evidence type="ECO:0000259" key="12">
    <source>
        <dbReference type="PROSITE" id="PS50011"/>
    </source>
</evidence>
<dbReference type="Proteomes" id="UP000007755">
    <property type="component" value="Unassembled WGS sequence"/>
</dbReference>
<dbReference type="InterPro" id="IPR017441">
    <property type="entry name" value="Protein_kinase_ATP_BS"/>
</dbReference>
<evidence type="ECO:0000256" key="2">
    <source>
        <dbReference type="ARBA" id="ARBA00012425"/>
    </source>
</evidence>
<dbReference type="EMBL" id="GL887486">
    <property type="protein sequence ID" value="EGI71113.1"/>
    <property type="molecule type" value="Genomic_DNA"/>
</dbReference>
<evidence type="ECO:0000256" key="5">
    <source>
        <dbReference type="ARBA" id="ARBA00022741"/>
    </source>
</evidence>
<keyword evidence="3 11" id="KW-0723">Serine/threonine-protein kinase</keyword>
<comment type="catalytic activity">
    <reaction evidence="8">
        <text>L-threonyl-[protein] + ATP = O-phospho-L-threonyl-[protein] + ADP + H(+)</text>
        <dbReference type="Rhea" id="RHEA:46608"/>
        <dbReference type="Rhea" id="RHEA-COMP:11060"/>
        <dbReference type="Rhea" id="RHEA-COMP:11605"/>
        <dbReference type="ChEBI" id="CHEBI:15378"/>
        <dbReference type="ChEBI" id="CHEBI:30013"/>
        <dbReference type="ChEBI" id="CHEBI:30616"/>
        <dbReference type="ChEBI" id="CHEBI:61977"/>
        <dbReference type="ChEBI" id="CHEBI:456216"/>
        <dbReference type="EC" id="2.7.11.22"/>
    </reaction>
</comment>
<dbReference type="KEGG" id="aec:105146045"/>
<keyword evidence="5 10" id="KW-0547">Nucleotide-binding</keyword>
<dbReference type="InterPro" id="IPR000719">
    <property type="entry name" value="Prot_kinase_dom"/>
</dbReference>
<dbReference type="EC" id="2.7.11.22" evidence="2"/>
<dbReference type="SUPFAM" id="SSF56112">
    <property type="entry name" value="Protein kinase-like (PK-like)"/>
    <property type="match status" value="1"/>
</dbReference>
<dbReference type="AlphaFoldDB" id="F4W3V9"/>
<dbReference type="SMART" id="SM00220">
    <property type="entry name" value="S_TKc"/>
    <property type="match status" value="1"/>
</dbReference>
<comment type="similarity">
    <text evidence="1">Belongs to the protein kinase superfamily. CMGC Ser/Thr protein kinase family. CDC2/CDKX subfamily.</text>
</comment>
<dbReference type="PANTHER" id="PTHR24056">
    <property type="entry name" value="CELL DIVISION PROTEIN KINASE"/>
    <property type="match status" value="1"/>
</dbReference>
<evidence type="ECO:0000256" key="1">
    <source>
        <dbReference type="ARBA" id="ARBA00006485"/>
    </source>
</evidence>
<evidence type="ECO:0000256" key="3">
    <source>
        <dbReference type="ARBA" id="ARBA00022527"/>
    </source>
</evidence>
<name>F4W3V9_ACREC</name>
<evidence type="ECO:0000256" key="9">
    <source>
        <dbReference type="ARBA" id="ARBA00048367"/>
    </source>
</evidence>
<dbReference type="InterPro" id="IPR050108">
    <property type="entry name" value="CDK"/>
</dbReference>
<reference evidence="13" key="1">
    <citation type="submission" date="2011-02" db="EMBL/GenBank/DDBJ databases">
        <title>The genome of the leaf-cutting ant Acromyrmex echinatior suggests key adaptations to social evolution and fungus farming.</title>
        <authorList>
            <person name="Nygaard S."/>
            <person name="Zhang G."/>
        </authorList>
    </citation>
    <scope>NUCLEOTIDE SEQUENCE</scope>
</reference>
<dbReference type="PROSITE" id="PS50011">
    <property type="entry name" value="PROTEIN_KINASE_DOM"/>
    <property type="match status" value="1"/>
</dbReference>
<dbReference type="Pfam" id="PF00069">
    <property type="entry name" value="Pkinase"/>
    <property type="match status" value="1"/>
</dbReference>
<dbReference type="Gene3D" id="1.10.510.10">
    <property type="entry name" value="Transferase(Phosphotransferase) domain 1"/>
    <property type="match status" value="1"/>
</dbReference>
<dbReference type="InterPro" id="IPR008271">
    <property type="entry name" value="Ser/Thr_kinase_AS"/>
</dbReference>
<evidence type="ECO:0000256" key="7">
    <source>
        <dbReference type="ARBA" id="ARBA00022840"/>
    </source>
</evidence>